<dbReference type="InterPro" id="IPR024083">
    <property type="entry name" value="Fumarase/histidase_N"/>
</dbReference>
<dbReference type="CDD" id="cd01360">
    <property type="entry name" value="Adenylsuccinate_lyase_1"/>
    <property type="match status" value="1"/>
</dbReference>
<comment type="catalytic activity">
    <reaction evidence="9">
        <text>N(6)-(1,2-dicarboxyethyl)-AMP = fumarate + AMP</text>
        <dbReference type="Rhea" id="RHEA:16853"/>
        <dbReference type="ChEBI" id="CHEBI:29806"/>
        <dbReference type="ChEBI" id="CHEBI:57567"/>
        <dbReference type="ChEBI" id="CHEBI:456215"/>
        <dbReference type="EC" id="4.3.2.2"/>
    </reaction>
    <physiologicalReaction direction="left-to-right" evidence="9">
        <dbReference type="Rhea" id="RHEA:16854"/>
    </physiologicalReaction>
</comment>
<dbReference type="SUPFAM" id="SSF48557">
    <property type="entry name" value="L-aspartase-like"/>
    <property type="match status" value="1"/>
</dbReference>
<proteinExistence type="inferred from homology"/>
<keyword evidence="14" id="KW-1185">Reference proteome</keyword>
<evidence type="ECO:0000256" key="11">
    <source>
        <dbReference type="RuleBase" id="RU361172"/>
    </source>
</evidence>
<dbReference type="Gene3D" id="1.10.275.10">
    <property type="entry name" value="Fumarase/aspartase (N-terminal domain)"/>
    <property type="match status" value="1"/>
</dbReference>
<feature type="domain" description="Adenylosuccinate lyase C-terminal" evidence="12">
    <location>
        <begin position="349"/>
        <end position="429"/>
    </location>
</feature>
<dbReference type="InterPro" id="IPR019468">
    <property type="entry name" value="AdenyloSucc_lyase_C"/>
</dbReference>
<dbReference type="PRINTS" id="PR00149">
    <property type="entry name" value="FUMRATELYASE"/>
</dbReference>
<evidence type="ECO:0000256" key="6">
    <source>
        <dbReference type="ARBA" id="ARBA00023239"/>
    </source>
</evidence>
<name>A0ABM9IA96_9BACT</name>
<evidence type="ECO:0000256" key="3">
    <source>
        <dbReference type="ARBA" id="ARBA00008273"/>
    </source>
</evidence>
<dbReference type="Gene3D" id="1.20.200.10">
    <property type="entry name" value="Fumarase/aspartase (Central domain)"/>
    <property type="match status" value="1"/>
</dbReference>
<dbReference type="NCBIfam" id="TIGR00928">
    <property type="entry name" value="purB"/>
    <property type="match status" value="1"/>
</dbReference>
<keyword evidence="6 11" id="KW-0456">Lyase</keyword>
<dbReference type="InterPro" id="IPR008948">
    <property type="entry name" value="L-Aspartase-like"/>
</dbReference>
<comment type="catalytic activity">
    <reaction evidence="7">
        <text>(2S)-2-[5-amino-1-(5-phospho-beta-D-ribosyl)imidazole-4-carboxamido]succinate = 5-amino-1-(5-phospho-beta-D-ribosyl)imidazole-4-carboxamide + fumarate</text>
        <dbReference type="Rhea" id="RHEA:23920"/>
        <dbReference type="ChEBI" id="CHEBI:29806"/>
        <dbReference type="ChEBI" id="CHEBI:58443"/>
        <dbReference type="ChEBI" id="CHEBI:58475"/>
        <dbReference type="EC" id="4.3.2.2"/>
    </reaction>
    <physiologicalReaction direction="left-to-right" evidence="7">
        <dbReference type="Rhea" id="RHEA:23921"/>
    </physiologicalReaction>
</comment>
<dbReference type="EMBL" id="OX458932">
    <property type="protein sequence ID" value="CAI9084531.1"/>
    <property type="molecule type" value="Genomic_DNA"/>
</dbReference>
<comment type="pathway">
    <text evidence="1 11">Purine metabolism; IMP biosynthesis via de novo pathway; 5-amino-1-(5-phospho-D-ribosyl)imidazole-4-carboxamide from 5-amino-1-(5-phospho-D-ribosyl)imidazole-4-carboxylate: step 2/2.</text>
</comment>
<dbReference type="EC" id="4.3.2.2" evidence="4 10"/>
<evidence type="ECO:0000256" key="1">
    <source>
        <dbReference type="ARBA" id="ARBA00004706"/>
    </source>
</evidence>
<dbReference type="Proteomes" id="UP001161497">
    <property type="component" value="Chromosome"/>
</dbReference>
<dbReference type="InterPro" id="IPR022761">
    <property type="entry name" value="Fumarate_lyase_N"/>
</dbReference>
<evidence type="ECO:0000313" key="14">
    <source>
        <dbReference type="Proteomes" id="UP001161497"/>
    </source>
</evidence>
<dbReference type="GO" id="GO:0016829">
    <property type="term" value="F:lyase activity"/>
    <property type="evidence" value="ECO:0007669"/>
    <property type="project" value="UniProtKB-KW"/>
</dbReference>
<dbReference type="PANTHER" id="PTHR43172">
    <property type="entry name" value="ADENYLOSUCCINATE LYASE"/>
    <property type="match status" value="1"/>
</dbReference>
<dbReference type="PRINTS" id="PR00145">
    <property type="entry name" value="ARGSUCLYASE"/>
</dbReference>
<evidence type="ECO:0000256" key="9">
    <source>
        <dbReference type="ARBA" id="ARBA00049115"/>
    </source>
</evidence>
<evidence type="ECO:0000259" key="12">
    <source>
        <dbReference type="SMART" id="SM00998"/>
    </source>
</evidence>
<protein>
    <recommendedName>
        <fullName evidence="5 10">Adenylosuccinate lyase</fullName>
        <shortName evidence="11">ASL</shortName>
        <ecNumber evidence="4 10">4.3.2.2</ecNumber>
    </recommendedName>
    <alternativeName>
        <fullName evidence="8 11">Adenylosuccinase</fullName>
    </alternativeName>
</protein>
<comment type="similarity">
    <text evidence="3 11">Belongs to the lyase 1 family. Adenylosuccinate lyase subfamily.</text>
</comment>
<evidence type="ECO:0000256" key="4">
    <source>
        <dbReference type="ARBA" id="ARBA00012339"/>
    </source>
</evidence>
<reference evidence="13" key="1">
    <citation type="submission" date="2023-03" db="EMBL/GenBank/DDBJ databases">
        <authorList>
            <person name="Cremers G."/>
            <person name="Picone N."/>
        </authorList>
    </citation>
    <scope>NUCLEOTIDE SEQUENCE</scope>
    <source>
        <strain evidence="13">Sample_alias</strain>
    </source>
</reference>
<organism evidence="13 14">
    <name type="scientific">Candidatus Methylacidiphilum fumarolicum</name>
    <dbReference type="NCBI Taxonomy" id="591154"/>
    <lineage>
        <taxon>Bacteria</taxon>
        <taxon>Pseudomonadati</taxon>
        <taxon>Verrucomicrobiota</taxon>
        <taxon>Methylacidiphilae</taxon>
        <taxon>Methylacidiphilales</taxon>
        <taxon>Methylacidiphilaceae</taxon>
        <taxon>Methylacidiphilum (ex Ratnadevi et al. 2023)</taxon>
    </lineage>
</organism>
<accession>A0ABM9IA96</accession>
<dbReference type="SMART" id="SM00998">
    <property type="entry name" value="ADSL_C"/>
    <property type="match status" value="1"/>
</dbReference>
<dbReference type="InterPro" id="IPR004769">
    <property type="entry name" value="Pur_lyase"/>
</dbReference>
<evidence type="ECO:0000256" key="5">
    <source>
        <dbReference type="ARBA" id="ARBA00017058"/>
    </source>
</evidence>
<evidence type="ECO:0000256" key="7">
    <source>
        <dbReference type="ARBA" id="ARBA00024477"/>
    </source>
</evidence>
<dbReference type="PROSITE" id="PS00163">
    <property type="entry name" value="FUMARATE_LYASES"/>
    <property type="match status" value="1"/>
</dbReference>
<dbReference type="InterPro" id="IPR020557">
    <property type="entry name" value="Fumarate_lyase_CS"/>
</dbReference>
<evidence type="ECO:0000313" key="13">
    <source>
        <dbReference type="EMBL" id="CAI9084531.1"/>
    </source>
</evidence>
<evidence type="ECO:0000256" key="8">
    <source>
        <dbReference type="ARBA" id="ARBA00030717"/>
    </source>
</evidence>
<dbReference type="PANTHER" id="PTHR43172:SF1">
    <property type="entry name" value="ADENYLOSUCCINATE LYASE"/>
    <property type="match status" value="1"/>
</dbReference>
<keyword evidence="11" id="KW-0658">Purine biosynthesis</keyword>
<evidence type="ECO:0000256" key="10">
    <source>
        <dbReference type="NCBIfam" id="TIGR00928"/>
    </source>
</evidence>
<dbReference type="Gene3D" id="1.10.40.30">
    <property type="entry name" value="Fumarase/aspartase (C-terminal domain)"/>
    <property type="match status" value="1"/>
</dbReference>
<dbReference type="InterPro" id="IPR000362">
    <property type="entry name" value="Fumarate_lyase_fam"/>
</dbReference>
<dbReference type="Pfam" id="PF00206">
    <property type="entry name" value="Lyase_1"/>
    <property type="match status" value="1"/>
</dbReference>
<dbReference type="RefSeq" id="WP_009058050.1">
    <property type="nucleotide sequence ID" value="NZ_JAHXRZ010000003.1"/>
</dbReference>
<dbReference type="Pfam" id="PF10397">
    <property type="entry name" value="ADSL_C"/>
    <property type="match status" value="1"/>
</dbReference>
<sequence>MIDRYTREPMLQIWSEKKRIDSWIQIEFLVLETLVEFGYLPREETKDIQKNISIGLEEIKRREAITQHEILAFLEPLAEQLGPAGRYLHFGLTSSDILDTTFALQLKAAAELLLSDIDILLKVIEEKAVQYAFVPIIGRTHGVFAEPTTYGLKLLQMLEEFKRARSRLLQAKEEISYGMISGAVGTYAHLDPKVEATVLKKLGLKVEPISSQVIPRDRHAFFLNCIALIGSSVERWATEFRHLQRSEVLEVEEPFKPKQKGSSAMPHKKNPILCERLCGLARLLRGYALSAMENISLWHERDISHSSVERVAFPDATILLDYMLALLSDVLKGQTVYPERMKENILASRELFASEGLMLALVQKGISRKEAYEAVQQVAMTCWQGDKPLSVYAKSHPFISTLLEPKEIDSLCSLDFYLKNVPTLFHRCGVKIEDQRCKSHEHD</sequence>
<gene>
    <name evidence="13" type="primary">purB</name>
    <name evidence="13" type="ORF">MFUM_0124</name>
</gene>
<comment type="pathway">
    <text evidence="2 11">Purine metabolism; AMP biosynthesis via de novo pathway; AMP from IMP: step 2/2.</text>
</comment>
<evidence type="ECO:0000256" key="2">
    <source>
        <dbReference type="ARBA" id="ARBA00004734"/>
    </source>
</evidence>